<evidence type="ECO:0000313" key="2">
    <source>
        <dbReference type="Proteomes" id="UP000001699"/>
    </source>
</evidence>
<gene>
    <name evidence="1" type="ORF">AFUB_073750</name>
</gene>
<dbReference type="HOGENOM" id="CLU_2291067_0_0_1"/>
<proteinExistence type="predicted"/>
<reference evidence="1 2" key="1">
    <citation type="journal article" date="2008" name="PLoS Genet.">
        <title>Genomic islands in the pathogenic filamentous fungus Aspergillus fumigatus.</title>
        <authorList>
            <person name="Fedorova N.D."/>
            <person name="Khaldi N."/>
            <person name="Joardar V.S."/>
            <person name="Maiti R."/>
            <person name="Amedeo P."/>
            <person name="Anderson M.J."/>
            <person name="Crabtree J."/>
            <person name="Silva J.C."/>
            <person name="Badger J.H."/>
            <person name="Albarraq A."/>
            <person name="Angiuoli S."/>
            <person name="Bussey H."/>
            <person name="Bowyer P."/>
            <person name="Cotty P.J."/>
            <person name="Dyer P.S."/>
            <person name="Egan A."/>
            <person name="Galens K."/>
            <person name="Fraser-Liggett C.M."/>
            <person name="Haas B.J."/>
            <person name="Inman J.M."/>
            <person name="Kent R."/>
            <person name="Lemieux S."/>
            <person name="Malavazi I."/>
            <person name="Orvis J."/>
            <person name="Roemer T."/>
            <person name="Ronning C.M."/>
            <person name="Sundaram J.P."/>
            <person name="Sutton G."/>
            <person name="Turner G."/>
            <person name="Venter J.C."/>
            <person name="White O.R."/>
            <person name="Whitty B.R."/>
            <person name="Youngman P."/>
            <person name="Wolfe K.H."/>
            <person name="Goldman G.H."/>
            <person name="Wortman J.R."/>
            <person name="Jiang B."/>
            <person name="Denning D.W."/>
            <person name="Nierman W.C."/>
        </authorList>
    </citation>
    <scope>NUCLEOTIDE SEQUENCE [LARGE SCALE GENOMIC DNA]</scope>
    <source>
        <strain evidence="2">CBS 144.89 / FGSC A1163 / CEA10</strain>
    </source>
</reference>
<sequence length="101" mass="11601">MKSTPYDLRNVLVLFDCSPLCGHGASKQNWNTSCSGPPTTVLEADPWTTHSSWTCVARCHYWSHPSLFWKKILAFTIDIVMDLKSFPDQPCLVRFWCYSLD</sequence>
<name>B0Y7G7_ASPFC</name>
<dbReference type="Proteomes" id="UP000001699">
    <property type="component" value="Unassembled WGS sequence"/>
</dbReference>
<protein>
    <submittedName>
        <fullName evidence="1">Uncharacterized protein</fullName>
    </submittedName>
</protein>
<dbReference type="EMBL" id="DS499599">
    <property type="protein sequence ID" value="EDP49348.1"/>
    <property type="molecule type" value="Genomic_DNA"/>
</dbReference>
<dbReference type="AlphaFoldDB" id="B0Y7G7"/>
<dbReference type="VEuPathDB" id="FungiDB:AFUB_073750"/>
<keyword evidence="2" id="KW-1185">Reference proteome</keyword>
<organism evidence="1 2">
    <name type="scientific">Aspergillus fumigatus (strain CBS 144.89 / FGSC A1163 / CEA10)</name>
    <name type="common">Neosartorya fumigata</name>
    <dbReference type="NCBI Taxonomy" id="451804"/>
    <lineage>
        <taxon>Eukaryota</taxon>
        <taxon>Fungi</taxon>
        <taxon>Dikarya</taxon>
        <taxon>Ascomycota</taxon>
        <taxon>Pezizomycotina</taxon>
        <taxon>Eurotiomycetes</taxon>
        <taxon>Eurotiomycetidae</taxon>
        <taxon>Eurotiales</taxon>
        <taxon>Aspergillaceae</taxon>
        <taxon>Aspergillus</taxon>
        <taxon>Aspergillus subgen. Fumigati</taxon>
    </lineage>
</organism>
<accession>B0Y7G7</accession>
<evidence type="ECO:0000313" key="1">
    <source>
        <dbReference type="EMBL" id="EDP49348.1"/>
    </source>
</evidence>